<name>A0A1F7TMM2_9BACT</name>
<proteinExistence type="predicted"/>
<evidence type="ECO:0000256" key="2">
    <source>
        <dbReference type="SAM" id="Phobius"/>
    </source>
</evidence>
<dbReference type="EMBL" id="MGDT01000003">
    <property type="protein sequence ID" value="OGL67246.1"/>
    <property type="molecule type" value="Genomic_DNA"/>
</dbReference>
<accession>A0A1F7TMM2</accession>
<gene>
    <name evidence="3" type="ORF">A2856_04300</name>
</gene>
<feature type="transmembrane region" description="Helical" evidence="2">
    <location>
        <begin position="16"/>
        <end position="41"/>
    </location>
</feature>
<keyword evidence="2" id="KW-1133">Transmembrane helix</keyword>
<evidence type="ECO:0000313" key="3">
    <source>
        <dbReference type="EMBL" id="OGL67246.1"/>
    </source>
</evidence>
<feature type="compositionally biased region" description="Low complexity" evidence="1">
    <location>
        <begin position="100"/>
        <end position="119"/>
    </location>
</feature>
<evidence type="ECO:0000313" key="4">
    <source>
        <dbReference type="Proteomes" id="UP000177885"/>
    </source>
</evidence>
<evidence type="ECO:0000256" key="1">
    <source>
        <dbReference type="SAM" id="MobiDB-lite"/>
    </source>
</evidence>
<keyword evidence="2" id="KW-0812">Transmembrane</keyword>
<reference evidence="3 4" key="1">
    <citation type="journal article" date="2016" name="Nat. Commun.">
        <title>Thousands of microbial genomes shed light on interconnected biogeochemical processes in an aquifer system.</title>
        <authorList>
            <person name="Anantharaman K."/>
            <person name="Brown C.T."/>
            <person name="Hug L.A."/>
            <person name="Sharon I."/>
            <person name="Castelle C.J."/>
            <person name="Probst A.J."/>
            <person name="Thomas B.C."/>
            <person name="Singh A."/>
            <person name="Wilkins M.J."/>
            <person name="Karaoz U."/>
            <person name="Brodie E.L."/>
            <person name="Williams K.H."/>
            <person name="Hubbard S.S."/>
            <person name="Banfield J.F."/>
        </authorList>
    </citation>
    <scope>NUCLEOTIDE SEQUENCE [LARGE SCALE GENOMIC DNA]</scope>
</reference>
<sequence length="140" mass="14252">MSHQVFVPRPPRSRRVAIVGVTSLVVVGVAVGWALTVGSVVRDGVSALQRNVTDAAALAAQANEAAAAERAALKEAMTPEPEAVVEPEAGMNEVEALRQAAAQAKDAFASPSTTPSSSPEPVEGQDDGSAQGIQDSEPAP</sequence>
<organism evidence="3 4">
    <name type="scientific">Candidatus Uhrbacteria bacterium RIFCSPHIGHO2_01_FULL_63_20</name>
    <dbReference type="NCBI Taxonomy" id="1802385"/>
    <lineage>
        <taxon>Bacteria</taxon>
        <taxon>Candidatus Uhriibacteriota</taxon>
    </lineage>
</organism>
<dbReference type="Proteomes" id="UP000177885">
    <property type="component" value="Unassembled WGS sequence"/>
</dbReference>
<protein>
    <submittedName>
        <fullName evidence="3">Uncharacterized protein</fullName>
    </submittedName>
</protein>
<dbReference type="STRING" id="1802385.A2856_04300"/>
<feature type="region of interest" description="Disordered" evidence="1">
    <location>
        <begin position="100"/>
        <end position="140"/>
    </location>
</feature>
<comment type="caution">
    <text evidence="3">The sequence shown here is derived from an EMBL/GenBank/DDBJ whole genome shotgun (WGS) entry which is preliminary data.</text>
</comment>
<dbReference type="AlphaFoldDB" id="A0A1F7TMM2"/>
<keyword evidence="2" id="KW-0472">Membrane</keyword>